<dbReference type="OrthoDB" id="227596at2"/>
<dbReference type="SUPFAM" id="SSF55874">
    <property type="entry name" value="ATPase domain of HSP90 chaperone/DNA topoisomerase II/histidine kinase"/>
    <property type="match status" value="1"/>
</dbReference>
<dbReference type="EC" id="2.7.13.3" evidence="2"/>
<dbReference type="CDD" id="cd16917">
    <property type="entry name" value="HATPase_UhpB-NarQ-NarX-like"/>
    <property type="match status" value="1"/>
</dbReference>
<evidence type="ECO:0000256" key="9">
    <source>
        <dbReference type="SAM" id="Phobius"/>
    </source>
</evidence>
<dbReference type="Gene3D" id="1.20.5.1930">
    <property type="match status" value="1"/>
</dbReference>
<feature type="transmembrane region" description="Helical" evidence="9">
    <location>
        <begin position="73"/>
        <end position="103"/>
    </location>
</feature>
<feature type="domain" description="Histidine kinase/HSP90-like ATPase" evidence="10">
    <location>
        <begin position="291"/>
        <end position="376"/>
    </location>
</feature>
<dbReference type="InterPro" id="IPR036890">
    <property type="entry name" value="HATPase_C_sf"/>
</dbReference>
<evidence type="ECO:0000313" key="12">
    <source>
        <dbReference type="EMBL" id="TDD02879.1"/>
    </source>
</evidence>
<dbReference type="RefSeq" id="WP_132520288.1">
    <property type="nucleotide sequence ID" value="NZ_SMKP01000337.1"/>
</dbReference>
<evidence type="ECO:0000313" key="13">
    <source>
        <dbReference type="Proteomes" id="UP000294543"/>
    </source>
</evidence>
<name>A0A4R4VBS8_9ACTN</name>
<evidence type="ECO:0000259" key="10">
    <source>
        <dbReference type="Pfam" id="PF02518"/>
    </source>
</evidence>
<dbReference type="InterPro" id="IPR003594">
    <property type="entry name" value="HATPase_dom"/>
</dbReference>
<keyword evidence="5" id="KW-0547">Nucleotide-binding</keyword>
<evidence type="ECO:0000256" key="3">
    <source>
        <dbReference type="ARBA" id="ARBA00022553"/>
    </source>
</evidence>
<feature type="domain" description="Signal transduction histidine kinase subgroup 3 dimerisation and phosphoacceptor" evidence="11">
    <location>
        <begin position="180"/>
        <end position="244"/>
    </location>
</feature>
<dbReference type="EMBL" id="SMKP01000337">
    <property type="protein sequence ID" value="TDD02879.1"/>
    <property type="molecule type" value="Genomic_DNA"/>
</dbReference>
<dbReference type="AlphaFoldDB" id="A0A4R4VBS8"/>
<sequence length="379" mass="39366">MRDVWKRAQGWSVEAWPCLPLLAVGLIGTGPAATFQPEAARPLDPLAYALVVAAALALAVRRRPGTALTVNGAAAAAYLAAGYPFGPILLTLPVAVFGVAAAWPIGRATTVVAADFGVQVVALFAKTAPAAGESSSMAADVSIWAAVALVTLAVGISVRVRREAADGLRSEHARRVASEERLRMAQDLHDTIGHGLAAIAMQAGVALHVFDRDPAEARHAMEAVRTTSREALDNLREELERLRGDGSAPHAPAPGLDDLDALADRVRAAGIEVTVEVQPNLGLARPVDAAAFRIVREALTNVLRHAGAATTRVLVCRDGSELLVEVTDTGTGTLSVPEEGLGIRGMRAQVETLGGKLEAGPRSGGGFAVRAQMPVEATT</sequence>
<keyword evidence="9" id="KW-1133">Transmembrane helix</keyword>
<feature type="transmembrane region" description="Helical" evidence="9">
    <location>
        <begin position="141"/>
        <end position="160"/>
    </location>
</feature>
<dbReference type="PANTHER" id="PTHR24421:SF10">
    <property type="entry name" value="NITRATE_NITRITE SENSOR PROTEIN NARQ"/>
    <property type="match status" value="1"/>
</dbReference>
<dbReference type="GO" id="GO:0016020">
    <property type="term" value="C:membrane"/>
    <property type="evidence" value="ECO:0007669"/>
    <property type="project" value="InterPro"/>
</dbReference>
<keyword evidence="6 12" id="KW-0418">Kinase</keyword>
<gene>
    <name evidence="12" type="ORF">E1294_51015</name>
</gene>
<dbReference type="Pfam" id="PF07730">
    <property type="entry name" value="HisKA_3"/>
    <property type="match status" value="1"/>
</dbReference>
<dbReference type="GO" id="GO:0000155">
    <property type="term" value="F:phosphorelay sensor kinase activity"/>
    <property type="evidence" value="ECO:0007669"/>
    <property type="project" value="InterPro"/>
</dbReference>
<dbReference type="GO" id="GO:0005524">
    <property type="term" value="F:ATP binding"/>
    <property type="evidence" value="ECO:0007669"/>
    <property type="project" value="UniProtKB-KW"/>
</dbReference>
<comment type="catalytic activity">
    <reaction evidence="1">
        <text>ATP + protein L-histidine = ADP + protein N-phospho-L-histidine.</text>
        <dbReference type="EC" id="2.7.13.3"/>
    </reaction>
</comment>
<evidence type="ECO:0000256" key="7">
    <source>
        <dbReference type="ARBA" id="ARBA00022840"/>
    </source>
</evidence>
<dbReference type="GO" id="GO:0046983">
    <property type="term" value="F:protein dimerization activity"/>
    <property type="evidence" value="ECO:0007669"/>
    <property type="project" value="InterPro"/>
</dbReference>
<keyword evidence="9" id="KW-0812">Transmembrane</keyword>
<keyword evidence="9" id="KW-0472">Membrane</keyword>
<dbReference type="PANTHER" id="PTHR24421">
    <property type="entry name" value="NITRATE/NITRITE SENSOR PROTEIN NARX-RELATED"/>
    <property type="match status" value="1"/>
</dbReference>
<evidence type="ECO:0000256" key="6">
    <source>
        <dbReference type="ARBA" id="ARBA00022777"/>
    </source>
</evidence>
<organism evidence="12 13">
    <name type="scientific">Nonomuraea diastatica</name>
    <dbReference type="NCBI Taxonomy" id="1848329"/>
    <lineage>
        <taxon>Bacteria</taxon>
        <taxon>Bacillati</taxon>
        <taxon>Actinomycetota</taxon>
        <taxon>Actinomycetes</taxon>
        <taxon>Streptosporangiales</taxon>
        <taxon>Streptosporangiaceae</taxon>
        <taxon>Nonomuraea</taxon>
    </lineage>
</organism>
<reference evidence="12 13" key="1">
    <citation type="submission" date="2019-03" db="EMBL/GenBank/DDBJ databases">
        <title>Draft genome sequences of novel Actinobacteria.</title>
        <authorList>
            <person name="Sahin N."/>
            <person name="Ay H."/>
            <person name="Saygin H."/>
        </authorList>
    </citation>
    <scope>NUCLEOTIDE SEQUENCE [LARGE SCALE GENOMIC DNA]</scope>
    <source>
        <strain evidence="12 13">KC712</strain>
    </source>
</reference>
<feature type="transmembrane region" description="Helical" evidence="9">
    <location>
        <begin position="45"/>
        <end position="61"/>
    </location>
</feature>
<dbReference type="Proteomes" id="UP000294543">
    <property type="component" value="Unassembled WGS sequence"/>
</dbReference>
<feature type="transmembrane region" description="Helical" evidence="9">
    <location>
        <begin position="12"/>
        <end position="33"/>
    </location>
</feature>
<keyword evidence="4" id="KW-0808">Transferase</keyword>
<dbReference type="Pfam" id="PF02518">
    <property type="entry name" value="HATPase_c"/>
    <property type="match status" value="1"/>
</dbReference>
<keyword evidence="13" id="KW-1185">Reference proteome</keyword>
<dbReference type="InterPro" id="IPR050482">
    <property type="entry name" value="Sensor_HK_TwoCompSys"/>
</dbReference>
<comment type="caution">
    <text evidence="12">The sequence shown here is derived from an EMBL/GenBank/DDBJ whole genome shotgun (WGS) entry which is preliminary data.</text>
</comment>
<evidence type="ECO:0000256" key="8">
    <source>
        <dbReference type="ARBA" id="ARBA00023012"/>
    </source>
</evidence>
<accession>A0A4R4VBS8</accession>
<keyword evidence="3" id="KW-0597">Phosphoprotein</keyword>
<evidence type="ECO:0000256" key="1">
    <source>
        <dbReference type="ARBA" id="ARBA00000085"/>
    </source>
</evidence>
<evidence type="ECO:0000256" key="4">
    <source>
        <dbReference type="ARBA" id="ARBA00022679"/>
    </source>
</evidence>
<proteinExistence type="predicted"/>
<dbReference type="Gene3D" id="3.30.565.10">
    <property type="entry name" value="Histidine kinase-like ATPase, C-terminal domain"/>
    <property type="match status" value="1"/>
</dbReference>
<keyword evidence="7" id="KW-0067">ATP-binding</keyword>
<dbReference type="InterPro" id="IPR011712">
    <property type="entry name" value="Sig_transdc_His_kin_sub3_dim/P"/>
</dbReference>
<evidence type="ECO:0000256" key="2">
    <source>
        <dbReference type="ARBA" id="ARBA00012438"/>
    </source>
</evidence>
<evidence type="ECO:0000259" key="11">
    <source>
        <dbReference type="Pfam" id="PF07730"/>
    </source>
</evidence>
<evidence type="ECO:0000256" key="5">
    <source>
        <dbReference type="ARBA" id="ARBA00022741"/>
    </source>
</evidence>
<protein>
    <recommendedName>
        <fullName evidence="2">histidine kinase</fullName>
        <ecNumber evidence="2">2.7.13.3</ecNumber>
    </recommendedName>
</protein>
<keyword evidence="8" id="KW-0902">Two-component regulatory system</keyword>